<evidence type="ECO:0000313" key="1">
    <source>
        <dbReference type="EMBL" id="KIC61441.1"/>
    </source>
</evidence>
<organism evidence="1 2">
    <name type="scientific">Chryseobacterium taiwanense</name>
    <dbReference type="NCBI Taxonomy" id="363331"/>
    <lineage>
        <taxon>Bacteria</taxon>
        <taxon>Pseudomonadati</taxon>
        <taxon>Bacteroidota</taxon>
        <taxon>Flavobacteriia</taxon>
        <taxon>Flavobacteriales</taxon>
        <taxon>Weeksellaceae</taxon>
        <taxon>Chryseobacterium group</taxon>
        <taxon>Chryseobacterium</taxon>
    </lineage>
</organism>
<dbReference type="OrthoDB" id="2042421at2"/>
<dbReference type="NCBIfam" id="NF041324">
    <property type="entry name" value="Bacteroid_MobA"/>
    <property type="match status" value="1"/>
</dbReference>
<dbReference type="RefSeq" id="WP_039372705.1">
    <property type="nucleotide sequence ID" value="NZ_JWTA01000019.1"/>
</dbReference>
<dbReference type="Proteomes" id="UP000031167">
    <property type="component" value="Unassembled WGS sequence"/>
</dbReference>
<protein>
    <recommendedName>
        <fullName evidence="3">MobA protein</fullName>
    </recommendedName>
</protein>
<proteinExistence type="predicted"/>
<reference evidence="1 2" key="1">
    <citation type="submission" date="2014-12" db="EMBL/GenBank/DDBJ databases">
        <title>Genome sequencing of Chryseobacterium taiwanense TPW19.</title>
        <authorList>
            <person name="Tan P.W."/>
            <person name="Chan K.-G."/>
        </authorList>
    </citation>
    <scope>NUCLEOTIDE SEQUENCE [LARGE SCALE GENOMIC DNA]</scope>
    <source>
        <strain evidence="1 2">TPW19</strain>
    </source>
</reference>
<dbReference type="EMBL" id="JWTA01000019">
    <property type="protein sequence ID" value="KIC61441.1"/>
    <property type="molecule type" value="Genomic_DNA"/>
</dbReference>
<dbReference type="Pfam" id="PF19514">
    <property type="entry name" value="MobC_2"/>
    <property type="match status" value="1"/>
</dbReference>
<accession>A0A0B4D453</accession>
<sequence length="149" mass="17589">MDSQEKNNRNKGGRKPKLDPSIHRYVFRLNDDENNKFLSLFEASGMDNKARFITSVLFSKEIKTVKIDKGSVDFYMRLTSFYSQFRAVGVNYNQVVKLLYTHFTEKKAAAFLYRLEKQTVELTILCRKIIELANEFNSIHHRKLKENDR</sequence>
<name>A0A0B4D453_9FLAO</name>
<comment type="caution">
    <text evidence="1">The sequence shown here is derived from an EMBL/GenBank/DDBJ whole genome shotgun (WGS) entry which is preliminary data.</text>
</comment>
<dbReference type="InterPro" id="IPR045788">
    <property type="entry name" value="MobC_2"/>
</dbReference>
<keyword evidence="2" id="KW-1185">Reference proteome</keyword>
<evidence type="ECO:0008006" key="3">
    <source>
        <dbReference type="Google" id="ProtNLM"/>
    </source>
</evidence>
<gene>
    <name evidence="1" type="ORF">RM51_17670</name>
</gene>
<evidence type="ECO:0000313" key="2">
    <source>
        <dbReference type="Proteomes" id="UP000031167"/>
    </source>
</evidence>
<dbReference type="STRING" id="363331.RM51_17670"/>
<dbReference type="AlphaFoldDB" id="A0A0B4D453"/>